<accession>A0A1H8ETR5</accession>
<dbReference type="InterPro" id="IPR044005">
    <property type="entry name" value="DZR_2"/>
</dbReference>
<dbReference type="SUPFAM" id="SSF53271">
    <property type="entry name" value="PRTase-like"/>
    <property type="match status" value="1"/>
</dbReference>
<dbReference type="InterPro" id="IPR051910">
    <property type="entry name" value="ComF/GntX_DNA_util-trans"/>
</dbReference>
<comment type="similarity">
    <text evidence="1">Belongs to the ComF/GntX family.</text>
</comment>
<evidence type="ECO:0000313" key="3">
    <source>
        <dbReference type="EMBL" id="SEN22865.1"/>
    </source>
</evidence>
<organism evidence="3 4">
    <name type="scientific">Sphingomonas gellani</name>
    <dbReference type="NCBI Taxonomy" id="1166340"/>
    <lineage>
        <taxon>Bacteria</taxon>
        <taxon>Pseudomonadati</taxon>
        <taxon>Pseudomonadota</taxon>
        <taxon>Alphaproteobacteria</taxon>
        <taxon>Sphingomonadales</taxon>
        <taxon>Sphingomonadaceae</taxon>
        <taxon>Sphingomonas</taxon>
    </lineage>
</organism>
<dbReference type="Proteomes" id="UP000199206">
    <property type="component" value="Unassembled WGS sequence"/>
</dbReference>
<evidence type="ECO:0000313" key="4">
    <source>
        <dbReference type="Proteomes" id="UP000199206"/>
    </source>
</evidence>
<sequence>MGRTGIGALGRMLVRLVLPPRCPGCGVPVEDDHRFCASCWSSLHFLGPPWCAGCNAPFEFDRGEGALCAPCLKAPPVHAGVRAAVAYGPVARTLALRLKYGRRMGFAVTAARSMARLMPTDAELLLPVPLHRWRLWSRGFNQAWLIARALSDHTGVPANGEALVRTRHTAPLRGIGGSRRARAVRNAFAVPGRAAVEGRAIVLVDDVHTSGATADACVRALLAAGAASVTVLCWARVLPDD</sequence>
<evidence type="ECO:0000256" key="1">
    <source>
        <dbReference type="ARBA" id="ARBA00008007"/>
    </source>
</evidence>
<reference evidence="4" key="1">
    <citation type="submission" date="2016-10" db="EMBL/GenBank/DDBJ databases">
        <authorList>
            <person name="Varghese N."/>
            <person name="Submissions S."/>
        </authorList>
    </citation>
    <scope>NUCLEOTIDE SEQUENCE [LARGE SCALE GENOMIC DNA]</scope>
    <source>
        <strain evidence="4">S6-262</strain>
    </source>
</reference>
<dbReference type="Gene3D" id="3.40.50.2020">
    <property type="match status" value="1"/>
</dbReference>
<dbReference type="PANTHER" id="PTHR47505:SF1">
    <property type="entry name" value="DNA UTILIZATION PROTEIN YHGH"/>
    <property type="match status" value="1"/>
</dbReference>
<dbReference type="STRING" id="1166340.SAMN05192583_2304"/>
<feature type="domain" description="Double zinc ribbon" evidence="2">
    <location>
        <begin position="13"/>
        <end position="72"/>
    </location>
</feature>
<dbReference type="PANTHER" id="PTHR47505">
    <property type="entry name" value="DNA UTILIZATION PROTEIN YHGH"/>
    <property type="match status" value="1"/>
</dbReference>
<protein>
    <submittedName>
        <fullName evidence="3">ComF family protein</fullName>
    </submittedName>
</protein>
<dbReference type="InterPro" id="IPR000836">
    <property type="entry name" value="PRTase_dom"/>
</dbReference>
<gene>
    <name evidence="3" type="ORF">SAMN05192583_2304</name>
</gene>
<dbReference type="AlphaFoldDB" id="A0A1H8ETR5"/>
<dbReference type="InterPro" id="IPR029057">
    <property type="entry name" value="PRTase-like"/>
</dbReference>
<evidence type="ECO:0000259" key="2">
    <source>
        <dbReference type="Pfam" id="PF18912"/>
    </source>
</evidence>
<proteinExistence type="inferred from homology"/>
<dbReference type="EMBL" id="FOCF01000005">
    <property type="protein sequence ID" value="SEN22865.1"/>
    <property type="molecule type" value="Genomic_DNA"/>
</dbReference>
<keyword evidence="4" id="KW-1185">Reference proteome</keyword>
<dbReference type="Pfam" id="PF18912">
    <property type="entry name" value="DZR_2"/>
    <property type="match status" value="1"/>
</dbReference>
<dbReference type="CDD" id="cd06223">
    <property type="entry name" value="PRTases_typeI"/>
    <property type="match status" value="1"/>
</dbReference>
<name>A0A1H8ETR5_9SPHN</name>